<dbReference type="InterPro" id="IPR053961">
    <property type="entry name" value="XRCC4_N"/>
</dbReference>
<dbReference type="GO" id="GO:0006310">
    <property type="term" value="P:DNA recombination"/>
    <property type="evidence" value="ECO:0007669"/>
    <property type="project" value="InterPro"/>
</dbReference>
<dbReference type="GO" id="GO:0005958">
    <property type="term" value="C:DNA-dependent protein kinase-DNA ligase 4 complex"/>
    <property type="evidence" value="ECO:0007669"/>
    <property type="project" value="TreeGrafter"/>
</dbReference>
<evidence type="ECO:0000259" key="2">
    <source>
        <dbReference type="Pfam" id="PF06632"/>
    </source>
</evidence>
<reference evidence="4" key="1">
    <citation type="submission" date="2022-06" db="EMBL/GenBank/DDBJ databases">
        <authorList>
            <person name="Berger JAMES D."/>
            <person name="Berger JAMES D."/>
        </authorList>
    </citation>
    <scope>NUCLEOTIDE SEQUENCE [LARGE SCALE GENOMIC DNA]</scope>
</reference>
<evidence type="ECO:0000259" key="3">
    <source>
        <dbReference type="Pfam" id="PF21924"/>
    </source>
</evidence>
<dbReference type="InterPro" id="IPR014751">
    <property type="entry name" value="XRCC4-like_C"/>
</dbReference>
<dbReference type="Pfam" id="PF06632">
    <property type="entry name" value="XRCC4"/>
    <property type="match status" value="1"/>
</dbReference>
<name>A0AA85JMA7_TRIRE</name>
<dbReference type="GO" id="GO:0032807">
    <property type="term" value="C:DNA ligase IV complex"/>
    <property type="evidence" value="ECO:0007669"/>
    <property type="project" value="TreeGrafter"/>
</dbReference>
<dbReference type="Pfam" id="PF21924">
    <property type="entry name" value="XRCC4_CC"/>
    <property type="match status" value="1"/>
</dbReference>
<keyword evidence="4" id="KW-1185">Reference proteome</keyword>
<dbReference type="InterPro" id="IPR010585">
    <property type="entry name" value="DNA_repair_prot_XRCC4"/>
</dbReference>
<accession>A0AA85JMA7</accession>
<dbReference type="SUPFAM" id="SSF58022">
    <property type="entry name" value="XRCC4, C-terminal oligomerization domain"/>
    <property type="match status" value="1"/>
</dbReference>
<feature type="domain" description="XRCC4 N-terminal" evidence="2">
    <location>
        <begin position="24"/>
        <end position="105"/>
    </location>
</feature>
<dbReference type="WBParaSite" id="TREG1_29950.2">
    <property type="protein sequence ID" value="TREG1_29950.2"/>
    <property type="gene ID" value="TREG1_29950"/>
</dbReference>
<dbReference type="PANTHER" id="PTHR28559:SF1">
    <property type="entry name" value="DNA REPAIR PROTEIN XRCC4"/>
    <property type="match status" value="1"/>
</dbReference>
<dbReference type="PANTHER" id="PTHR28559">
    <property type="entry name" value="DNA REPAIR PROTEIN XRCC4"/>
    <property type="match status" value="1"/>
</dbReference>
<protein>
    <submittedName>
        <fullName evidence="5">Uncharacterized protein</fullName>
    </submittedName>
</protein>
<dbReference type="GO" id="GO:0006303">
    <property type="term" value="P:double-strand break repair via nonhomologous end joining"/>
    <property type="evidence" value="ECO:0007669"/>
    <property type="project" value="TreeGrafter"/>
</dbReference>
<evidence type="ECO:0000313" key="4">
    <source>
        <dbReference type="Proteomes" id="UP000050795"/>
    </source>
</evidence>
<dbReference type="GO" id="GO:0010165">
    <property type="term" value="P:response to X-ray"/>
    <property type="evidence" value="ECO:0007669"/>
    <property type="project" value="TreeGrafter"/>
</dbReference>
<feature type="domain" description="XRCC4 coiled-coil" evidence="3">
    <location>
        <begin position="136"/>
        <end position="186"/>
    </location>
</feature>
<proteinExistence type="inferred from homology"/>
<dbReference type="AlphaFoldDB" id="A0AA85JMA7"/>
<comment type="similarity">
    <text evidence="1">Belongs to the paramyosin family.</text>
</comment>
<organism evidence="4 5">
    <name type="scientific">Trichobilharzia regenti</name>
    <name type="common">Nasal bird schistosome</name>
    <dbReference type="NCBI Taxonomy" id="157069"/>
    <lineage>
        <taxon>Eukaryota</taxon>
        <taxon>Metazoa</taxon>
        <taxon>Spiralia</taxon>
        <taxon>Lophotrochozoa</taxon>
        <taxon>Platyhelminthes</taxon>
        <taxon>Trematoda</taxon>
        <taxon>Digenea</taxon>
        <taxon>Strigeidida</taxon>
        <taxon>Schistosomatoidea</taxon>
        <taxon>Schistosomatidae</taxon>
        <taxon>Trichobilharzia</taxon>
    </lineage>
</organism>
<reference evidence="5" key="2">
    <citation type="submission" date="2023-11" db="UniProtKB">
        <authorList>
            <consortium name="WormBaseParasite"/>
        </authorList>
    </citation>
    <scope>IDENTIFICATION</scope>
</reference>
<sequence length="238" mass="27114">MQIKYCGQAKVNGYGVSFLYESGSLLVVAHKDGFWCLLVDGKELDVMCDSVKQSREQYMQNFFESFSSTDPSRYFSLSEDGLDLKFVWSKEIKNGIKIVLGSFRLQRAQDTLKFVGEFTFKFVAGCTGLLTCLQDTKKENEILRSLAEVSTKRYKELVSEMEDKETVLLSKFSAVLNEKKRTIDSLKRYPQCMSYDNGNAPDTPLMHSTAVFEQDADDLIPPKSRKLSSSMVVRSFRK</sequence>
<dbReference type="Gene3D" id="1.20.5.370">
    <property type="match status" value="1"/>
</dbReference>
<dbReference type="InterPro" id="IPR053962">
    <property type="entry name" value="XRCC4_CC"/>
</dbReference>
<evidence type="ECO:0000256" key="1">
    <source>
        <dbReference type="ARBA" id="ARBA00008447"/>
    </source>
</evidence>
<dbReference type="Proteomes" id="UP000050795">
    <property type="component" value="Unassembled WGS sequence"/>
</dbReference>
<evidence type="ECO:0000313" key="5">
    <source>
        <dbReference type="WBParaSite" id="TREG1_29950.2"/>
    </source>
</evidence>
<dbReference type="GO" id="GO:0003677">
    <property type="term" value="F:DNA binding"/>
    <property type="evidence" value="ECO:0007669"/>
    <property type="project" value="InterPro"/>
</dbReference>